<evidence type="ECO:0000313" key="1">
    <source>
        <dbReference type="EMBL" id="SNS06716.1"/>
    </source>
</evidence>
<dbReference type="RefSeq" id="WP_089372759.1">
    <property type="nucleotide sequence ID" value="NZ_BMEP01000005.1"/>
</dbReference>
<evidence type="ECO:0000313" key="2">
    <source>
        <dbReference type="Proteomes" id="UP000198379"/>
    </source>
</evidence>
<keyword evidence="2" id="KW-1185">Reference proteome</keyword>
<proteinExistence type="predicted"/>
<dbReference type="Proteomes" id="UP000198379">
    <property type="component" value="Unassembled WGS sequence"/>
</dbReference>
<reference evidence="1 2" key="1">
    <citation type="submission" date="2017-06" db="EMBL/GenBank/DDBJ databases">
        <authorList>
            <person name="Kim H.J."/>
            <person name="Triplett B.A."/>
        </authorList>
    </citation>
    <scope>NUCLEOTIDE SEQUENCE [LARGE SCALE GENOMIC DNA]</scope>
    <source>
        <strain evidence="1 2">DSM 25597</strain>
    </source>
</reference>
<name>A0A239BFV9_9FLAO</name>
<dbReference type="EMBL" id="FZNY01000006">
    <property type="protein sequence ID" value="SNS06716.1"/>
    <property type="molecule type" value="Genomic_DNA"/>
</dbReference>
<evidence type="ECO:0008006" key="3">
    <source>
        <dbReference type="Google" id="ProtNLM"/>
    </source>
</evidence>
<gene>
    <name evidence="1" type="ORF">SAMN06265376_106141</name>
</gene>
<accession>A0A239BFV9</accession>
<dbReference type="OrthoDB" id="1144234at2"/>
<dbReference type="AlphaFoldDB" id="A0A239BFV9"/>
<organism evidence="1 2">
    <name type="scientific">Dokdonia pacifica</name>
    <dbReference type="NCBI Taxonomy" id="1627892"/>
    <lineage>
        <taxon>Bacteria</taxon>
        <taxon>Pseudomonadati</taxon>
        <taxon>Bacteroidota</taxon>
        <taxon>Flavobacteriia</taxon>
        <taxon>Flavobacteriales</taxon>
        <taxon>Flavobacteriaceae</taxon>
        <taxon>Dokdonia</taxon>
    </lineage>
</organism>
<protein>
    <recommendedName>
        <fullName evidence="3">Na(+)-translocating NADH-quinone reductase subunit F</fullName>
    </recommendedName>
</protein>
<sequence>MYTPKRLEQAITKLYTAFHTDMLHPECCKSCAVGNILNNSEAWKHLSDAHGSVLLNYIGKVHQGLGRRFNGYTPQELLQIEAVFLKACGYSLPLNHKGVKPSNPNDKELLFEGLSKTISYLCMLDGVTNVMDYSKLFEFKEDHAPVHELAF</sequence>